<proteinExistence type="predicted"/>
<protein>
    <submittedName>
        <fullName evidence="2">Uncharacterized protein</fullName>
    </submittedName>
</protein>
<organism evidence="2 3">
    <name type="scientific">Microbacterium soli</name>
    <dbReference type="NCBI Taxonomy" id="446075"/>
    <lineage>
        <taxon>Bacteria</taxon>
        <taxon>Bacillati</taxon>
        <taxon>Actinomycetota</taxon>
        <taxon>Actinomycetes</taxon>
        <taxon>Micrococcales</taxon>
        <taxon>Microbacteriaceae</taxon>
        <taxon>Microbacterium</taxon>
    </lineage>
</organism>
<gene>
    <name evidence="2" type="ORF">GCM10022383_00460</name>
</gene>
<keyword evidence="3" id="KW-1185">Reference proteome</keyword>
<name>A0ABP7MMQ0_9MICO</name>
<evidence type="ECO:0000313" key="3">
    <source>
        <dbReference type="Proteomes" id="UP001501591"/>
    </source>
</evidence>
<dbReference type="EMBL" id="BAABCP010000001">
    <property type="protein sequence ID" value="GAA3925112.1"/>
    <property type="molecule type" value="Genomic_DNA"/>
</dbReference>
<feature type="region of interest" description="Disordered" evidence="1">
    <location>
        <begin position="1"/>
        <end position="50"/>
    </location>
</feature>
<sequence>MTQTAPTTRIAVAEDGAEAGSDAGTGSEEEAGTDAEDATPRRYSPGLGMGREVRWQADARTTVIA</sequence>
<feature type="compositionally biased region" description="Acidic residues" evidence="1">
    <location>
        <begin position="27"/>
        <end position="37"/>
    </location>
</feature>
<evidence type="ECO:0000313" key="2">
    <source>
        <dbReference type="EMBL" id="GAA3925112.1"/>
    </source>
</evidence>
<reference evidence="3" key="1">
    <citation type="journal article" date="2019" name="Int. J. Syst. Evol. Microbiol.">
        <title>The Global Catalogue of Microorganisms (GCM) 10K type strain sequencing project: providing services to taxonomists for standard genome sequencing and annotation.</title>
        <authorList>
            <consortium name="The Broad Institute Genomics Platform"/>
            <consortium name="The Broad Institute Genome Sequencing Center for Infectious Disease"/>
            <person name="Wu L."/>
            <person name="Ma J."/>
        </authorList>
    </citation>
    <scope>NUCLEOTIDE SEQUENCE [LARGE SCALE GENOMIC DNA]</scope>
    <source>
        <strain evidence="3">JCM 17024</strain>
    </source>
</reference>
<comment type="caution">
    <text evidence="2">The sequence shown here is derived from an EMBL/GenBank/DDBJ whole genome shotgun (WGS) entry which is preliminary data.</text>
</comment>
<accession>A0ABP7MMQ0</accession>
<dbReference type="Proteomes" id="UP001501591">
    <property type="component" value="Unassembled WGS sequence"/>
</dbReference>
<evidence type="ECO:0000256" key="1">
    <source>
        <dbReference type="SAM" id="MobiDB-lite"/>
    </source>
</evidence>